<keyword evidence="3" id="KW-1185">Reference proteome</keyword>
<dbReference type="AlphaFoldDB" id="A0A1J7J9M6"/>
<feature type="region of interest" description="Disordered" evidence="1">
    <location>
        <begin position="1"/>
        <end position="101"/>
    </location>
</feature>
<evidence type="ECO:0000313" key="2">
    <source>
        <dbReference type="EMBL" id="OIW24226.1"/>
    </source>
</evidence>
<evidence type="ECO:0000256" key="1">
    <source>
        <dbReference type="SAM" id="MobiDB-lite"/>
    </source>
</evidence>
<reference evidence="2 3" key="1">
    <citation type="submission" date="2016-10" db="EMBL/GenBank/DDBJ databases">
        <title>Draft genome sequence of Coniochaeta ligniaria NRRL30616, a lignocellulolytic fungus for bioabatement of inhibitors in plant biomass hydrolysates.</title>
        <authorList>
            <consortium name="DOE Joint Genome Institute"/>
            <person name="Jimenez D.J."/>
            <person name="Hector R.E."/>
            <person name="Riley R."/>
            <person name="Sun H."/>
            <person name="Grigoriev I.V."/>
            <person name="Van Elsas J.D."/>
            <person name="Nichols N.N."/>
        </authorList>
    </citation>
    <scope>NUCLEOTIDE SEQUENCE [LARGE SCALE GENOMIC DNA]</scope>
    <source>
        <strain evidence="2 3">NRRL 30616</strain>
    </source>
</reference>
<gene>
    <name evidence="2" type="ORF">CONLIGDRAFT_649000</name>
</gene>
<dbReference type="InParanoid" id="A0A1J7J9M6"/>
<protein>
    <submittedName>
        <fullName evidence="2">Uncharacterized protein</fullName>
    </submittedName>
</protein>
<accession>A0A1J7J9M6</accession>
<name>A0A1J7J9M6_9PEZI</name>
<feature type="compositionally biased region" description="Gly residues" evidence="1">
    <location>
        <begin position="85"/>
        <end position="95"/>
    </location>
</feature>
<sequence>MRHTDEGLDDEEVAVTEAQESSTAANPETAVVPEGHLKPEPSPEAADEEPVKDAEPAVDAETTVVKAKENARPEAVNGERTIKSGGEGGGKGGGPQASRRSGMLSFCTARTSSPLLFYFDHGSAAQYLHSLTIRGLNPPLPLRVPMAAPPQPAVPH</sequence>
<organism evidence="2 3">
    <name type="scientific">Coniochaeta ligniaria NRRL 30616</name>
    <dbReference type="NCBI Taxonomy" id="1408157"/>
    <lineage>
        <taxon>Eukaryota</taxon>
        <taxon>Fungi</taxon>
        <taxon>Dikarya</taxon>
        <taxon>Ascomycota</taxon>
        <taxon>Pezizomycotina</taxon>
        <taxon>Sordariomycetes</taxon>
        <taxon>Sordariomycetidae</taxon>
        <taxon>Coniochaetales</taxon>
        <taxon>Coniochaetaceae</taxon>
        <taxon>Coniochaeta</taxon>
    </lineage>
</organism>
<dbReference type="Proteomes" id="UP000182658">
    <property type="component" value="Unassembled WGS sequence"/>
</dbReference>
<dbReference type="EMBL" id="KV875104">
    <property type="protein sequence ID" value="OIW24226.1"/>
    <property type="molecule type" value="Genomic_DNA"/>
</dbReference>
<evidence type="ECO:0000313" key="3">
    <source>
        <dbReference type="Proteomes" id="UP000182658"/>
    </source>
</evidence>
<proteinExistence type="predicted"/>